<feature type="compositionally biased region" description="Basic residues" evidence="1">
    <location>
        <begin position="82"/>
        <end position="92"/>
    </location>
</feature>
<protein>
    <submittedName>
        <fullName evidence="3">Uncharacterized protein</fullName>
    </submittedName>
</protein>
<comment type="caution">
    <text evidence="3">The sequence shown here is derived from an EMBL/GenBank/DDBJ whole genome shotgun (WGS) entry which is preliminary data.</text>
</comment>
<evidence type="ECO:0000256" key="1">
    <source>
        <dbReference type="SAM" id="MobiDB-lite"/>
    </source>
</evidence>
<gene>
    <name evidence="3" type="ORF">BB561_004808</name>
</gene>
<sequence length="222" mass="24676">MRFTISTLTIASMSILSVAAVTSAQNMATEQSTAEIAKPQSSGSSSGLGRGSSSGSSSGLGRGSSSGSVNGFSGGVNGGHHSGSHGGHHGGRGRRGYYRYGRYWDWDGSYDNEFAISLRYRPSVYFGQRFQYLYLHRDDFRRNWNTNLLFRTRWNTDIAFRNECFGGINYSGWNSLVIGDLDDNYYGQGRFRGYGRRYRHGHRGHHGNGHGHNNGFMKPEPY</sequence>
<proteinExistence type="predicted"/>
<dbReference type="AlphaFoldDB" id="A0A2T9YE24"/>
<reference evidence="3 4" key="1">
    <citation type="journal article" date="2018" name="MBio">
        <title>Comparative Genomics Reveals the Core Gene Toolbox for the Fungus-Insect Symbiosis.</title>
        <authorList>
            <person name="Wang Y."/>
            <person name="Stata M."/>
            <person name="Wang W."/>
            <person name="Stajich J.E."/>
            <person name="White M.M."/>
            <person name="Moncalvo J.M."/>
        </authorList>
    </citation>
    <scope>NUCLEOTIDE SEQUENCE [LARGE SCALE GENOMIC DNA]</scope>
    <source>
        <strain evidence="3 4">SWE-8-4</strain>
    </source>
</reference>
<evidence type="ECO:0000313" key="3">
    <source>
        <dbReference type="EMBL" id="PVU90565.1"/>
    </source>
</evidence>
<feature type="compositionally biased region" description="Gly residues" evidence="1">
    <location>
        <begin position="72"/>
        <end position="81"/>
    </location>
</feature>
<feature type="signal peptide" evidence="2">
    <location>
        <begin position="1"/>
        <end position="24"/>
    </location>
</feature>
<feature type="region of interest" description="Disordered" evidence="1">
    <location>
        <begin position="202"/>
        <end position="222"/>
    </location>
</feature>
<dbReference type="EMBL" id="MBFR01000249">
    <property type="protein sequence ID" value="PVU90565.1"/>
    <property type="molecule type" value="Genomic_DNA"/>
</dbReference>
<accession>A0A2T9YE24</accession>
<organism evidence="3 4">
    <name type="scientific">Smittium simulii</name>
    <dbReference type="NCBI Taxonomy" id="133385"/>
    <lineage>
        <taxon>Eukaryota</taxon>
        <taxon>Fungi</taxon>
        <taxon>Fungi incertae sedis</taxon>
        <taxon>Zoopagomycota</taxon>
        <taxon>Kickxellomycotina</taxon>
        <taxon>Harpellomycetes</taxon>
        <taxon>Harpellales</taxon>
        <taxon>Legeriomycetaceae</taxon>
        <taxon>Smittium</taxon>
    </lineage>
</organism>
<feature type="region of interest" description="Disordered" evidence="1">
    <location>
        <begin position="31"/>
        <end position="92"/>
    </location>
</feature>
<evidence type="ECO:0000313" key="4">
    <source>
        <dbReference type="Proteomes" id="UP000245383"/>
    </source>
</evidence>
<name>A0A2T9YE24_9FUNG</name>
<keyword evidence="2" id="KW-0732">Signal</keyword>
<keyword evidence="4" id="KW-1185">Reference proteome</keyword>
<feature type="compositionally biased region" description="Gly residues" evidence="1">
    <location>
        <begin position="46"/>
        <end position="64"/>
    </location>
</feature>
<dbReference type="Proteomes" id="UP000245383">
    <property type="component" value="Unassembled WGS sequence"/>
</dbReference>
<dbReference type="STRING" id="133385.A0A2T9YE24"/>
<evidence type="ECO:0000256" key="2">
    <source>
        <dbReference type="SAM" id="SignalP"/>
    </source>
</evidence>
<feature type="chain" id="PRO_5015769213" evidence="2">
    <location>
        <begin position="25"/>
        <end position="222"/>
    </location>
</feature>